<dbReference type="SUPFAM" id="SSF54427">
    <property type="entry name" value="NTF2-like"/>
    <property type="match status" value="1"/>
</dbReference>
<keyword evidence="1" id="KW-0732">Signal</keyword>
<dbReference type="Proteomes" id="UP000198346">
    <property type="component" value="Unassembled WGS sequence"/>
</dbReference>
<dbReference type="EMBL" id="FZQA01000003">
    <property type="protein sequence ID" value="SNT73708.1"/>
    <property type="molecule type" value="Genomic_DNA"/>
</dbReference>
<sequence length="164" mass="17653">MRNSMKALLAASAGAAAAFAIAHANPEAEKAAIRAMFEEAIASMNACKTDDIGKNDAEGRTTYYPDSAEPHVETAETRQMAVDFCAKGGKHELQSQIRDIILLGDVAVAHGSGHYKRTEPDGTVSIDTDYTYTDVLVKKDGRWKIRHGHIGVVLPEEPAGEAQE</sequence>
<accession>A0A239PUA7</accession>
<dbReference type="OrthoDB" id="9812295at2"/>
<keyword evidence="4" id="KW-1185">Reference proteome</keyword>
<dbReference type="InterPro" id="IPR027843">
    <property type="entry name" value="DUF4440"/>
</dbReference>
<feature type="chain" id="PRO_5012851127" evidence="1">
    <location>
        <begin position="25"/>
        <end position="164"/>
    </location>
</feature>
<organism evidence="3 4">
    <name type="scientific">Amphiplicatus metriothermophilus</name>
    <dbReference type="NCBI Taxonomy" id="1519374"/>
    <lineage>
        <taxon>Bacteria</taxon>
        <taxon>Pseudomonadati</taxon>
        <taxon>Pseudomonadota</taxon>
        <taxon>Alphaproteobacteria</taxon>
        <taxon>Parvularculales</taxon>
        <taxon>Parvularculaceae</taxon>
        <taxon>Amphiplicatus</taxon>
    </lineage>
</organism>
<evidence type="ECO:0000313" key="3">
    <source>
        <dbReference type="EMBL" id="SNT73708.1"/>
    </source>
</evidence>
<dbReference type="InterPro" id="IPR032710">
    <property type="entry name" value="NTF2-like_dom_sf"/>
</dbReference>
<name>A0A239PUA7_9PROT</name>
<evidence type="ECO:0000313" key="4">
    <source>
        <dbReference type="Proteomes" id="UP000198346"/>
    </source>
</evidence>
<dbReference type="GO" id="GO:0016853">
    <property type="term" value="F:isomerase activity"/>
    <property type="evidence" value="ECO:0007669"/>
    <property type="project" value="UniProtKB-KW"/>
</dbReference>
<evidence type="ECO:0000256" key="1">
    <source>
        <dbReference type="SAM" id="SignalP"/>
    </source>
</evidence>
<feature type="domain" description="DUF4440" evidence="2">
    <location>
        <begin position="33"/>
        <end position="145"/>
    </location>
</feature>
<keyword evidence="3" id="KW-0413">Isomerase</keyword>
<dbReference type="Gene3D" id="3.10.450.50">
    <property type="match status" value="1"/>
</dbReference>
<reference evidence="3" key="1">
    <citation type="submission" date="2017-07" db="EMBL/GenBank/DDBJ databases">
        <authorList>
            <person name="Sun Z.S."/>
            <person name="Albrecht U."/>
            <person name="Echele G."/>
            <person name="Lee C.C."/>
        </authorList>
    </citation>
    <scope>NUCLEOTIDE SEQUENCE [LARGE SCALE GENOMIC DNA]</scope>
    <source>
        <strain evidence="3">CGMCC 1.12710</strain>
    </source>
</reference>
<gene>
    <name evidence="3" type="ORF">SAMN06297382_1952</name>
</gene>
<dbReference type="RefSeq" id="WP_089412397.1">
    <property type="nucleotide sequence ID" value="NZ_FZQA01000003.1"/>
</dbReference>
<evidence type="ECO:0000259" key="2">
    <source>
        <dbReference type="Pfam" id="PF14534"/>
    </source>
</evidence>
<protein>
    <submittedName>
        <fullName evidence="3">Ketosteroid isomerase homolog</fullName>
    </submittedName>
</protein>
<dbReference type="Pfam" id="PF14534">
    <property type="entry name" value="DUF4440"/>
    <property type="match status" value="1"/>
</dbReference>
<dbReference type="AlphaFoldDB" id="A0A239PUA7"/>
<feature type="signal peptide" evidence="1">
    <location>
        <begin position="1"/>
        <end position="24"/>
    </location>
</feature>
<proteinExistence type="predicted"/>